<feature type="compositionally biased region" description="Basic and acidic residues" evidence="1">
    <location>
        <begin position="1"/>
        <end position="10"/>
    </location>
</feature>
<keyword evidence="3" id="KW-1185">Reference proteome</keyword>
<dbReference type="AlphaFoldDB" id="A0A1Y2IBE9"/>
<dbReference type="EMBL" id="KZ084138">
    <property type="protein sequence ID" value="OSC98416.1"/>
    <property type="molecule type" value="Genomic_DNA"/>
</dbReference>
<feature type="region of interest" description="Disordered" evidence="1">
    <location>
        <begin position="1"/>
        <end position="29"/>
    </location>
</feature>
<dbReference type="Proteomes" id="UP000193067">
    <property type="component" value="Unassembled WGS sequence"/>
</dbReference>
<reference evidence="2 3" key="1">
    <citation type="journal article" date="2015" name="Biotechnol. Biofuels">
        <title>Enhanced degradation of softwood versus hardwood by the white-rot fungus Pycnoporus coccineus.</title>
        <authorList>
            <person name="Couturier M."/>
            <person name="Navarro D."/>
            <person name="Chevret D."/>
            <person name="Henrissat B."/>
            <person name="Piumi F."/>
            <person name="Ruiz-Duenas F.J."/>
            <person name="Martinez A.T."/>
            <person name="Grigoriev I.V."/>
            <person name="Riley R."/>
            <person name="Lipzen A."/>
            <person name="Berrin J.G."/>
            <person name="Master E.R."/>
            <person name="Rosso M.N."/>
        </authorList>
    </citation>
    <scope>NUCLEOTIDE SEQUENCE [LARGE SCALE GENOMIC DNA]</scope>
    <source>
        <strain evidence="2 3">BRFM310</strain>
    </source>
</reference>
<name>A0A1Y2IBE9_TRAC3</name>
<organism evidence="2 3">
    <name type="scientific">Trametes coccinea (strain BRFM310)</name>
    <name type="common">Pycnoporus coccineus</name>
    <dbReference type="NCBI Taxonomy" id="1353009"/>
    <lineage>
        <taxon>Eukaryota</taxon>
        <taxon>Fungi</taxon>
        <taxon>Dikarya</taxon>
        <taxon>Basidiomycota</taxon>
        <taxon>Agaricomycotina</taxon>
        <taxon>Agaricomycetes</taxon>
        <taxon>Polyporales</taxon>
        <taxon>Polyporaceae</taxon>
        <taxon>Trametes</taxon>
    </lineage>
</organism>
<protein>
    <submittedName>
        <fullName evidence="2">Uncharacterized protein</fullName>
    </submittedName>
</protein>
<dbReference type="OrthoDB" id="2770090at2759"/>
<feature type="region of interest" description="Disordered" evidence="1">
    <location>
        <begin position="147"/>
        <end position="169"/>
    </location>
</feature>
<evidence type="ECO:0000256" key="1">
    <source>
        <dbReference type="SAM" id="MobiDB-lite"/>
    </source>
</evidence>
<evidence type="ECO:0000313" key="2">
    <source>
        <dbReference type="EMBL" id="OSC98416.1"/>
    </source>
</evidence>
<sequence>MSRHSLDKRTVTAGTLGRHVPRSYNHSHTSVSEGLAPRIALPSTFRSHYRLFLRAISASVLAHPDATARLRKLWRPVFDEAANVIQQIEDERTPLTTRKLLVHRYTRWEQRVDNTIPLLYSSAISRGLPHRITRNFRQMIWANQDIRDPTAPSKKPWRGQLPPDAPEYKPKPIKPLSKTQAQLKQHFSLAPRLLGEIVGMAEGWGGVSLGRTRRHR</sequence>
<accession>A0A1Y2IBE9</accession>
<evidence type="ECO:0000313" key="3">
    <source>
        <dbReference type="Proteomes" id="UP000193067"/>
    </source>
</evidence>
<gene>
    <name evidence="2" type="ORF">PYCCODRAFT_1375217</name>
</gene>
<proteinExistence type="predicted"/>